<dbReference type="Gene3D" id="1.10.238.10">
    <property type="entry name" value="EF-hand"/>
    <property type="match status" value="2"/>
</dbReference>
<protein>
    <recommendedName>
        <fullName evidence="3">EF-hand domain-containing protein</fullName>
    </recommendedName>
</protein>
<gene>
    <name evidence="4" type="primary">Dvir\GJ22045</name>
    <name evidence="4" type="ORF">Dvir_GJ22045</name>
</gene>
<dbReference type="GO" id="GO:0072686">
    <property type="term" value="C:mitotic spindle"/>
    <property type="evidence" value="ECO:0007669"/>
    <property type="project" value="UniProtKB-ARBA"/>
</dbReference>
<organism evidence="4 5">
    <name type="scientific">Drosophila virilis</name>
    <name type="common">Fruit fly</name>
    <dbReference type="NCBI Taxonomy" id="7244"/>
    <lineage>
        <taxon>Eukaryota</taxon>
        <taxon>Metazoa</taxon>
        <taxon>Ecdysozoa</taxon>
        <taxon>Arthropoda</taxon>
        <taxon>Hexapoda</taxon>
        <taxon>Insecta</taxon>
        <taxon>Pterygota</taxon>
        <taxon>Neoptera</taxon>
        <taxon>Endopterygota</taxon>
        <taxon>Diptera</taxon>
        <taxon>Brachycera</taxon>
        <taxon>Muscomorpha</taxon>
        <taxon>Ephydroidea</taxon>
        <taxon>Drosophilidae</taxon>
        <taxon>Drosophila</taxon>
    </lineage>
</organism>
<dbReference type="PANTHER" id="PTHR23048:SF0">
    <property type="entry name" value="CALMODULIN LIKE 3"/>
    <property type="match status" value="1"/>
</dbReference>
<dbReference type="PROSITE" id="PS00018">
    <property type="entry name" value="EF_HAND_1"/>
    <property type="match status" value="1"/>
</dbReference>
<dbReference type="InterPro" id="IPR050230">
    <property type="entry name" value="CALM/Myosin/TropC-like"/>
</dbReference>
<reference evidence="4 5" key="1">
    <citation type="journal article" date="2007" name="Nature">
        <title>Evolution of genes and genomes on the Drosophila phylogeny.</title>
        <authorList>
            <consortium name="Drosophila 12 Genomes Consortium"/>
            <person name="Clark A.G."/>
            <person name="Eisen M.B."/>
            <person name="Smith D.R."/>
            <person name="Bergman C.M."/>
            <person name="Oliver B."/>
            <person name="Markow T.A."/>
            <person name="Kaufman T.C."/>
            <person name="Kellis M."/>
            <person name="Gelbart W."/>
            <person name="Iyer V.N."/>
            <person name="Pollard D.A."/>
            <person name="Sackton T.B."/>
            <person name="Larracuente A.M."/>
            <person name="Singh N.D."/>
            <person name="Abad J.P."/>
            <person name="Abt D.N."/>
            <person name="Adryan B."/>
            <person name="Aguade M."/>
            <person name="Akashi H."/>
            <person name="Anderson W.W."/>
            <person name="Aquadro C.F."/>
            <person name="Ardell D.H."/>
            <person name="Arguello R."/>
            <person name="Artieri C.G."/>
            <person name="Barbash D.A."/>
            <person name="Barker D."/>
            <person name="Barsanti P."/>
            <person name="Batterham P."/>
            <person name="Batzoglou S."/>
            <person name="Begun D."/>
            <person name="Bhutkar A."/>
            <person name="Blanco E."/>
            <person name="Bosak S.A."/>
            <person name="Bradley R.K."/>
            <person name="Brand A.D."/>
            <person name="Brent M.R."/>
            <person name="Brooks A.N."/>
            <person name="Brown R.H."/>
            <person name="Butlin R.K."/>
            <person name="Caggese C."/>
            <person name="Calvi B.R."/>
            <person name="Bernardo de Carvalho A."/>
            <person name="Caspi A."/>
            <person name="Castrezana S."/>
            <person name="Celniker S.E."/>
            <person name="Chang J.L."/>
            <person name="Chapple C."/>
            <person name="Chatterji S."/>
            <person name="Chinwalla A."/>
            <person name="Civetta A."/>
            <person name="Clifton S.W."/>
            <person name="Comeron J.M."/>
            <person name="Costello J.C."/>
            <person name="Coyne J.A."/>
            <person name="Daub J."/>
            <person name="David R.G."/>
            <person name="Delcher A.L."/>
            <person name="Delehaunty K."/>
            <person name="Do C.B."/>
            <person name="Ebling H."/>
            <person name="Edwards K."/>
            <person name="Eickbush T."/>
            <person name="Evans J.D."/>
            <person name="Filipski A."/>
            <person name="Findeiss S."/>
            <person name="Freyhult E."/>
            <person name="Fulton L."/>
            <person name="Fulton R."/>
            <person name="Garcia A.C."/>
            <person name="Gardiner A."/>
            <person name="Garfield D.A."/>
            <person name="Garvin B.E."/>
            <person name="Gibson G."/>
            <person name="Gilbert D."/>
            <person name="Gnerre S."/>
            <person name="Godfrey J."/>
            <person name="Good R."/>
            <person name="Gotea V."/>
            <person name="Gravely B."/>
            <person name="Greenberg A.J."/>
            <person name="Griffiths-Jones S."/>
            <person name="Gross S."/>
            <person name="Guigo R."/>
            <person name="Gustafson E.A."/>
            <person name="Haerty W."/>
            <person name="Hahn M.W."/>
            <person name="Halligan D.L."/>
            <person name="Halpern A.L."/>
            <person name="Halter G.M."/>
            <person name="Han M.V."/>
            <person name="Heger A."/>
            <person name="Hillier L."/>
            <person name="Hinrichs A.S."/>
            <person name="Holmes I."/>
            <person name="Hoskins R.A."/>
            <person name="Hubisz M.J."/>
            <person name="Hultmark D."/>
            <person name="Huntley M.A."/>
            <person name="Jaffe D.B."/>
            <person name="Jagadeeshan S."/>
            <person name="Jeck W.R."/>
            <person name="Johnson J."/>
            <person name="Jones C.D."/>
            <person name="Jordan W.C."/>
            <person name="Karpen G.H."/>
            <person name="Kataoka E."/>
            <person name="Keightley P.D."/>
            <person name="Kheradpour P."/>
            <person name="Kirkness E.F."/>
            <person name="Koerich L.B."/>
            <person name="Kristiansen K."/>
            <person name="Kudrna D."/>
            <person name="Kulathinal R.J."/>
            <person name="Kumar S."/>
            <person name="Kwok R."/>
            <person name="Lander E."/>
            <person name="Langley C.H."/>
            <person name="Lapoint R."/>
            <person name="Lazzaro B.P."/>
            <person name="Lee S.J."/>
            <person name="Levesque L."/>
            <person name="Li R."/>
            <person name="Lin C.F."/>
            <person name="Lin M.F."/>
            <person name="Lindblad-Toh K."/>
            <person name="Llopart A."/>
            <person name="Long M."/>
            <person name="Low L."/>
            <person name="Lozovsky E."/>
            <person name="Lu J."/>
            <person name="Luo M."/>
            <person name="Machado C.A."/>
            <person name="Makalowski W."/>
            <person name="Marzo M."/>
            <person name="Matsuda M."/>
            <person name="Matzkin L."/>
            <person name="McAllister B."/>
            <person name="McBride C.S."/>
            <person name="McKernan B."/>
            <person name="McKernan K."/>
            <person name="Mendez-Lago M."/>
            <person name="Minx P."/>
            <person name="Mollenhauer M.U."/>
            <person name="Montooth K."/>
            <person name="Mount S.M."/>
            <person name="Mu X."/>
            <person name="Myers E."/>
            <person name="Negre B."/>
            <person name="Newfeld S."/>
            <person name="Nielsen R."/>
            <person name="Noor M.A."/>
            <person name="O'Grady P."/>
            <person name="Pachter L."/>
            <person name="Papaceit M."/>
            <person name="Parisi M.J."/>
            <person name="Parisi M."/>
            <person name="Parts L."/>
            <person name="Pedersen J.S."/>
            <person name="Pesole G."/>
            <person name="Phillippy A.M."/>
            <person name="Ponting C.P."/>
            <person name="Pop M."/>
            <person name="Porcelli D."/>
            <person name="Powell J.R."/>
            <person name="Prohaska S."/>
            <person name="Pruitt K."/>
            <person name="Puig M."/>
            <person name="Quesneville H."/>
            <person name="Ram K.R."/>
            <person name="Rand D."/>
            <person name="Rasmussen M.D."/>
            <person name="Reed L.K."/>
            <person name="Reenan R."/>
            <person name="Reily A."/>
            <person name="Remington K.A."/>
            <person name="Rieger T.T."/>
            <person name="Ritchie M.G."/>
            <person name="Robin C."/>
            <person name="Rogers Y.H."/>
            <person name="Rohde C."/>
            <person name="Rozas J."/>
            <person name="Rubenfield M.J."/>
            <person name="Ruiz A."/>
            <person name="Russo S."/>
            <person name="Salzberg S.L."/>
            <person name="Sanchez-Gracia A."/>
            <person name="Saranga D.J."/>
            <person name="Sato H."/>
            <person name="Schaeffer S.W."/>
            <person name="Schatz M.C."/>
            <person name="Schlenke T."/>
            <person name="Schwartz R."/>
            <person name="Segarra C."/>
            <person name="Singh R.S."/>
            <person name="Sirot L."/>
            <person name="Sirota M."/>
            <person name="Sisneros N.B."/>
            <person name="Smith C.D."/>
            <person name="Smith T.F."/>
            <person name="Spieth J."/>
            <person name="Stage D.E."/>
            <person name="Stark A."/>
            <person name="Stephan W."/>
            <person name="Strausberg R.L."/>
            <person name="Strempel S."/>
            <person name="Sturgill D."/>
            <person name="Sutton G."/>
            <person name="Sutton G.G."/>
            <person name="Tao W."/>
            <person name="Teichmann S."/>
            <person name="Tobari Y.N."/>
            <person name="Tomimura Y."/>
            <person name="Tsolas J.M."/>
            <person name="Valente V.L."/>
            <person name="Venter E."/>
            <person name="Venter J.C."/>
            <person name="Vicario S."/>
            <person name="Vieira F.G."/>
            <person name="Vilella A.J."/>
            <person name="Villasante A."/>
            <person name="Walenz B."/>
            <person name="Wang J."/>
            <person name="Wasserman M."/>
            <person name="Watts T."/>
            <person name="Wilson D."/>
            <person name="Wilson R.K."/>
            <person name="Wing R.A."/>
            <person name="Wolfner M.F."/>
            <person name="Wong A."/>
            <person name="Wong G.K."/>
            <person name="Wu C.I."/>
            <person name="Wu G."/>
            <person name="Yamamoto D."/>
            <person name="Yang H.P."/>
            <person name="Yang S.P."/>
            <person name="Yorke J.A."/>
            <person name="Yoshida K."/>
            <person name="Zdobnov E."/>
            <person name="Zhang P."/>
            <person name="Zhang Y."/>
            <person name="Zimin A.V."/>
            <person name="Baldwin J."/>
            <person name="Abdouelleil A."/>
            <person name="Abdulkadir J."/>
            <person name="Abebe A."/>
            <person name="Abera B."/>
            <person name="Abreu J."/>
            <person name="Acer S.C."/>
            <person name="Aftuck L."/>
            <person name="Alexander A."/>
            <person name="An P."/>
            <person name="Anderson E."/>
            <person name="Anderson S."/>
            <person name="Arachi H."/>
            <person name="Azer M."/>
            <person name="Bachantsang P."/>
            <person name="Barry A."/>
            <person name="Bayul T."/>
            <person name="Berlin A."/>
            <person name="Bessette D."/>
            <person name="Bloom T."/>
            <person name="Blye J."/>
            <person name="Boguslavskiy L."/>
            <person name="Bonnet C."/>
            <person name="Boukhgalter B."/>
            <person name="Bourzgui I."/>
            <person name="Brown A."/>
            <person name="Cahill P."/>
            <person name="Channer S."/>
            <person name="Cheshatsang Y."/>
            <person name="Chuda L."/>
            <person name="Citroen M."/>
            <person name="Collymore A."/>
            <person name="Cooke P."/>
            <person name="Costello M."/>
            <person name="D'Aco K."/>
            <person name="Daza R."/>
            <person name="De Haan G."/>
            <person name="DeGray S."/>
            <person name="DeMaso C."/>
            <person name="Dhargay N."/>
            <person name="Dooley K."/>
            <person name="Dooley E."/>
            <person name="Doricent M."/>
            <person name="Dorje P."/>
            <person name="Dorjee K."/>
            <person name="Dupes A."/>
            <person name="Elong R."/>
            <person name="Falk J."/>
            <person name="Farina A."/>
            <person name="Faro S."/>
            <person name="Ferguson D."/>
            <person name="Fisher S."/>
            <person name="Foley C.D."/>
            <person name="Franke A."/>
            <person name="Friedrich D."/>
            <person name="Gadbois L."/>
            <person name="Gearin G."/>
            <person name="Gearin C.R."/>
            <person name="Giannoukos G."/>
            <person name="Goode T."/>
            <person name="Graham J."/>
            <person name="Grandbois E."/>
            <person name="Grewal S."/>
            <person name="Gyaltsen K."/>
            <person name="Hafez N."/>
            <person name="Hagos B."/>
            <person name="Hall J."/>
            <person name="Henson C."/>
            <person name="Hollinger A."/>
            <person name="Honan T."/>
            <person name="Huard M.D."/>
            <person name="Hughes L."/>
            <person name="Hurhula B."/>
            <person name="Husby M.E."/>
            <person name="Kamat A."/>
            <person name="Kanga B."/>
            <person name="Kashin S."/>
            <person name="Khazanovich D."/>
            <person name="Kisner P."/>
            <person name="Lance K."/>
            <person name="Lara M."/>
            <person name="Lee W."/>
            <person name="Lennon N."/>
            <person name="Letendre F."/>
            <person name="LeVine R."/>
            <person name="Lipovsky A."/>
            <person name="Liu X."/>
            <person name="Liu J."/>
            <person name="Liu S."/>
            <person name="Lokyitsang T."/>
            <person name="Lokyitsang Y."/>
            <person name="Lubonja R."/>
            <person name="Lui A."/>
            <person name="MacDonald P."/>
            <person name="Magnisalis V."/>
            <person name="Maru K."/>
            <person name="Matthews C."/>
            <person name="McCusker W."/>
            <person name="McDonough S."/>
            <person name="Mehta T."/>
            <person name="Meldrim J."/>
            <person name="Meneus L."/>
            <person name="Mihai O."/>
            <person name="Mihalev A."/>
            <person name="Mihova T."/>
            <person name="Mittelman R."/>
            <person name="Mlenga V."/>
            <person name="Montmayeur A."/>
            <person name="Mulrain L."/>
            <person name="Navidi A."/>
            <person name="Naylor J."/>
            <person name="Negash T."/>
            <person name="Nguyen T."/>
            <person name="Nguyen N."/>
            <person name="Nicol R."/>
            <person name="Norbu C."/>
            <person name="Norbu N."/>
            <person name="Novod N."/>
            <person name="O'Neill B."/>
            <person name="Osman S."/>
            <person name="Markiewicz E."/>
            <person name="Oyono O.L."/>
            <person name="Patti C."/>
            <person name="Phunkhang P."/>
            <person name="Pierre F."/>
            <person name="Priest M."/>
            <person name="Raghuraman S."/>
            <person name="Rege F."/>
            <person name="Reyes R."/>
            <person name="Rise C."/>
            <person name="Rogov P."/>
            <person name="Ross K."/>
            <person name="Ryan E."/>
            <person name="Settipalli S."/>
            <person name="Shea T."/>
            <person name="Sherpa N."/>
            <person name="Shi L."/>
            <person name="Shih D."/>
            <person name="Sparrow T."/>
            <person name="Spaulding J."/>
            <person name="Stalker J."/>
            <person name="Stange-Thomann N."/>
            <person name="Stavropoulos S."/>
            <person name="Stone C."/>
            <person name="Strader C."/>
            <person name="Tesfaye S."/>
            <person name="Thomson T."/>
            <person name="Thoulutsang Y."/>
            <person name="Thoulutsang D."/>
            <person name="Topham K."/>
            <person name="Topping I."/>
            <person name="Tsamla T."/>
            <person name="Vassiliev H."/>
            <person name="Vo A."/>
            <person name="Wangchuk T."/>
            <person name="Wangdi T."/>
            <person name="Weiand M."/>
            <person name="Wilkinson J."/>
            <person name="Wilson A."/>
            <person name="Yadav S."/>
            <person name="Young G."/>
            <person name="Yu Q."/>
            <person name="Zembek L."/>
            <person name="Zhong D."/>
            <person name="Zimmer A."/>
            <person name="Zwirko Z."/>
            <person name="Jaffe D.B."/>
            <person name="Alvarez P."/>
            <person name="Brockman W."/>
            <person name="Butler J."/>
            <person name="Chin C."/>
            <person name="Gnerre S."/>
            <person name="Grabherr M."/>
            <person name="Kleber M."/>
            <person name="Mauceli E."/>
            <person name="MacCallum I."/>
        </authorList>
    </citation>
    <scope>NUCLEOTIDE SEQUENCE [LARGE SCALE GENOMIC DNA]</scope>
    <source>
        <strain evidence="5">Tucson 15010-1051.87</strain>
    </source>
</reference>
<keyword evidence="5" id="KW-1185">Reference proteome</keyword>
<dbReference type="GO" id="GO:0016460">
    <property type="term" value="C:myosin II complex"/>
    <property type="evidence" value="ECO:0007669"/>
    <property type="project" value="TreeGrafter"/>
</dbReference>
<keyword evidence="2" id="KW-0106">Calcium</keyword>
<dbReference type="PhylomeDB" id="B4LIU4"/>
<name>B4LIU4_DROVI</name>
<feature type="domain" description="EF-hand" evidence="3">
    <location>
        <begin position="8"/>
        <end position="43"/>
    </location>
</feature>
<dbReference type="EMBL" id="CH940648">
    <property type="protein sequence ID" value="EDW61447.1"/>
    <property type="molecule type" value="Genomic_DNA"/>
</dbReference>
<dbReference type="InParanoid" id="B4LIU4"/>
<dbReference type="eggNOG" id="KOG0027">
    <property type="taxonomic scope" value="Eukaryota"/>
</dbReference>
<dbReference type="AlphaFoldDB" id="B4LIU4"/>
<evidence type="ECO:0000313" key="5">
    <source>
        <dbReference type="Proteomes" id="UP000008792"/>
    </source>
</evidence>
<feature type="domain" description="EF-hand" evidence="3">
    <location>
        <begin position="44"/>
        <end position="79"/>
    </location>
</feature>
<dbReference type="FunCoup" id="B4LIU4">
    <property type="interactions" value="68"/>
</dbReference>
<dbReference type="SMR" id="B4LIU4"/>
<evidence type="ECO:0000313" key="4">
    <source>
        <dbReference type="EMBL" id="EDW61447.1"/>
    </source>
</evidence>
<dbReference type="GO" id="GO:0005509">
    <property type="term" value="F:calcium ion binding"/>
    <property type="evidence" value="ECO:0007669"/>
    <property type="project" value="InterPro"/>
</dbReference>
<dbReference type="SMART" id="SM00054">
    <property type="entry name" value="EFh"/>
    <property type="match status" value="3"/>
</dbReference>
<dbReference type="CDD" id="cd00051">
    <property type="entry name" value="EFh"/>
    <property type="match status" value="1"/>
</dbReference>
<evidence type="ECO:0000259" key="3">
    <source>
        <dbReference type="PROSITE" id="PS50222"/>
    </source>
</evidence>
<dbReference type="InterPro" id="IPR011992">
    <property type="entry name" value="EF-hand-dom_pair"/>
</dbReference>
<keyword evidence="1" id="KW-0677">Repeat</keyword>
<dbReference type="Pfam" id="PF13499">
    <property type="entry name" value="EF-hand_7"/>
    <property type="match status" value="1"/>
</dbReference>
<dbReference type="HOGENOM" id="CLU_061288_2_5_1"/>
<dbReference type="PANTHER" id="PTHR23048">
    <property type="entry name" value="MYOSIN LIGHT CHAIN 1, 3"/>
    <property type="match status" value="1"/>
</dbReference>
<dbReference type="PROSITE" id="PS50222">
    <property type="entry name" value="EF_HAND_2"/>
    <property type="match status" value="3"/>
</dbReference>
<dbReference type="InterPro" id="IPR002048">
    <property type="entry name" value="EF_hand_dom"/>
</dbReference>
<dbReference type="FunFam" id="1.10.238.10:FF:000527">
    <property type="entry name" value="Calmodulin-3"/>
    <property type="match status" value="1"/>
</dbReference>
<dbReference type="OMA" id="DSMMLMA"/>
<dbReference type="Proteomes" id="UP000008792">
    <property type="component" value="Unassembled WGS sequence"/>
</dbReference>
<dbReference type="OrthoDB" id="343296at2759"/>
<proteinExistence type="predicted"/>
<dbReference type="STRING" id="7244.B4LIU4"/>
<evidence type="ECO:0000256" key="1">
    <source>
        <dbReference type="ARBA" id="ARBA00022737"/>
    </source>
</evidence>
<dbReference type="InterPro" id="IPR018247">
    <property type="entry name" value="EF_Hand_1_Ca_BS"/>
</dbReference>
<evidence type="ECO:0000256" key="2">
    <source>
        <dbReference type="ARBA" id="ARBA00022837"/>
    </source>
</evidence>
<feature type="domain" description="EF-hand" evidence="3">
    <location>
        <begin position="81"/>
        <end position="116"/>
    </location>
</feature>
<accession>B4LIU4</accession>
<sequence length="158" mass="18171">MPKYMGQELHIELKRVFDKYDEDRNGSIEARDLNLIMRDMGYEPTEADLNEFIDAADVGELRRLDFKEFLQVMAPKLREIESDENLRKAFEVFDRQGDGYFNALDVRTVMATMGEVISEADSSIIINEMDAHNEHRVGLSAFLDYMHAGGPSEMATRQ</sequence>
<dbReference type="SUPFAM" id="SSF47473">
    <property type="entry name" value="EF-hand"/>
    <property type="match status" value="1"/>
</dbReference>